<evidence type="ECO:0000256" key="1">
    <source>
        <dbReference type="SAM" id="Phobius"/>
    </source>
</evidence>
<dbReference type="RefSeq" id="WP_381538615.1">
    <property type="nucleotide sequence ID" value="NZ_JBHUGI010000032.1"/>
</dbReference>
<feature type="transmembrane region" description="Helical" evidence="1">
    <location>
        <begin position="12"/>
        <end position="32"/>
    </location>
</feature>
<accession>A0ABW4SIT1</accession>
<feature type="transmembrane region" description="Helical" evidence="1">
    <location>
        <begin position="114"/>
        <end position="132"/>
    </location>
</feature>
<dbReference type="InterPro" id="IPR025441">
    <property type="entry name" value="DUF4181"/>
</dbReference>
<feature type="transmembrane region" description="Helical" evidence="1">
    <location>
        <begin position="83"/>
        <end position="102"/>
    </location>
</feature>
<protein>
    <submittedName>
        <fullName evidence="2">DUF4181 domain-containing protein</fullName>
    </submittedName>
</protein>
<keyword evidence="1" id="KW-0812">Transmembrane</keyword>
<dbReference type="EMBL" id="JBHUGI010000032">
    <property type="protein sequence ID" value="MFD1928920.1"/>
    <property type="molecule type" value="Genomic_DNA"/>
</dbReference>
<dbReference type="Proteomes" id="UP001597218">
    <property type="component" value="Unassembled WGS sequence"/>
</dbReference>
<proteinExistence type="predicted"/>
<feature type="transmembrane region" description="Helical" evidence="1">
    <location>
        <begin position="58"/>
        <end position="77"/>
    </location>
</feature>
<comment type="caution">
    <text evidence="2">The sequence shown here is derived from an EMBL/GenBank/DDBJ whole genome shotgun (WGS) entry which is preliminary data.</text>
</comment>
<keyword evidence="1" id="KW-0472">Membrane</keyword>
<gene>
    <name evidence="2" type="ORF">ACFSFY_12835</name>
</gene>
<evidence type="ECO:0000313" key="3">
    <source>
        <dbReference type="Proteomes" id="UP001597218"/>
    </source>
</evidence>
<keyword evidence="1" id="KW-1133">Transmembrane helix</keyword>
<sequence length="133" mass="15625">MGQPGMPSGFWIELLIILLIIILLVGIIPAIFRYRMGAKKRKWFSYNQVNKLHKKVDLTLRIVFVIFFITFAILFNIHPFSTYIMIGLFVLTQIGVQAYMEWRFSDNRKDFQVSLIQLTLAFVTLLGFAFWLE</sequence>
<name>A0ABW4SIT1_9BACL</name>
<reference evidence="3" key="1">
    <citation type="journal article" date="2019" name="Int. J. Syst. Evol. Microbiol.">
        <title>The Global Catalogue of Microorganisms (GCM) 10K type strain sequencing project: providing services to taxonomists for standard genome sequencing and annotation.</title>
        <authorList>
            <consortium name="The Broad Institute Genomics Platform"/>
            <consortium name="The Broad Institute Genome Sequencing Center for Infectious Disease"/>
            <person name="Wu L."/>
            <person name="Ma J."/>
        </authorList>
    </citation>
    <scope>NUCLEOTIDE SEQUENCE [LARGE SCALE GENOMIC DNA]</scope>
    <source>
        <strain evidence="3">CGMCC 4.7177</strain>
    </source>
</reference>
<dbReference type="Pfam" id="PF13789">
    <property type="entry name" value="DUF4181"/>
    <property type="match status" value="1"/>
</dbReference>
<keyword evidence="3" id="KW-1185">Reference proteome</keyword>
<organism evidence="2 3">
    <name type="scientific">Sporosarcina siberiensis</name>
    <dbReference type="NCBI Taxonomy" id="1365606"/>
    <lineage>
        <taxon>Bacteria</taxon>
        <taxon>Bacillati</taxon>
        <taxon>Bacillota</taxon>
        <taxon>Bacilli</taxon>
        <taxon>Bacillales</taxon>
        <taxon>Caryophanaceae</taxon>
        <taxon>Sporosarcina</taxon>
    </lineage>
</organism>
<evidence type="ECO:0000313" key="2">
    <source>
        <dbReference type="EMBL" id="MFD1928920.1"/>
    </source>
</evidence>